<feature type="transmembrane region" description="Helical" evidence="1">
    <location>
        <begin position="64"/>
        <end position="83"/>
    </location>
</feature>
<dbReference type="AlphaFoldDB" id="A0A2V3UP14"/>
<gene>
    <name evidence="2" type="ORF">C7450_103391</name>
</gene>
<reference evidence="2 3" key="1">
    <citation type="submission" date="2018-05" db="EMBL/GenBank/DDBJ databases">
        <title>Genomic Encyclopedia of Type Strains, Phase IV (KMG-IV): sequencing the most valuable type-strain genomes for metagenomic binning, comparative biology and taxonomic classification.</title>
        <authorList>
            <person name="Goeker M."/>
        </authorList>
    </citation>
    <scope>NUCLEOTIDE SEQUENCE [LARGE SCALE GENOMIC DNA]</scope>
    <source>
        <strain evidence="2 3">DSM 6462</strain>
    </source>
</reference>
<keyword evidence="1" id="KW-1133">Transmembrane helix</keyword>
<name>A0A2V3UP14_9HYPH</name>
<evidence type="ECO:0000313" key="2">
    <source>
        <dbReference type="EMBL" id="PXW61870.1"/>
    </source>
</evidence>
<evidence type="ECO:0000256" key="1">
    <source>
        <dbReference type="SAM" id="Phobius"/>
    </source>
</evidence>
<accession>A0A2V3UP14</accession>
<protein>
    <submittedName>
        <fullName evidence="2">Uncharacterized protein</fullName>
    </submittedName>
</protein>
<organism evidence="2 3">
    <name type="scientific">Chelatococcus asaccharovorans</name>
    <dbReference type="NCBI Taxonomy" id="28210"/>
    <lineage>
        <taxon>Bacteria</taxon>
        <taxon>Pseudomonadati</taxon>
        <taxon>Pseudomonadota</taxon>
        <taxon>Alphaproteobacteria</taxon>
        <taxon>Hyphomicrobiales</taxon>
        <taxon>Chelatococcaceae</taxon>
        <taxon>Chelatococcus</taxon>
    </lineage>
</organism>
<keyword evidence="1" id="KW-0472">Membrane</keyword>
<proteinExistence type="predicted"/>
<dbReference type="EMBL" id="QJJK01000003">
    <property type="protein sequence ID" value="PXW61870.1"/>
    <property type="molecule type" value="Genomic_DNA"/>
</dbReference>
<keyword evidence="1" id="KW-0812">Transmembrane</keyword>
<dbReference type="Proteomes" id="UP000248021">
    <property type="component" value="Unassembled WGS sequence"/>
</dbReference>
<dbReference type="RefSeq" id="WP_110374154.1">
    <property type="nucleotide sequence ID" value="NZ_CAKNFM010000006.1"/>
</dbReference>
<evidence type="ECO:0000313" key="3">
    <source>
        <dbReference type="Proteomes" id="UP000248021"/>
    </source>
</evidence>
<keyword evidence="3" id="KW-1185">Reference proteome</keyword>
<comment type="caution">
    <text evidence="2">The sequence shown here is derived from an EMBL/GenBank/DDBJ whole genome shotgun (WGS) entry which is preliminary data.</text>
</comment>
<sequence length="84" mass="9305">MHEQIGTIKEVKTVLSSVMMNSTRTIGEKAGRDGVRLRAIAWSDDAARDIKLHRPAREFGVELFALWAWLSASACAATALLLFF</sequence>